<sequence length="113" mass="12774">MFEIGLTDTLRVALLNAAKLGFTTSVFVAIRTRRHDAEWLSAFDIAIAGIDEIAECHRMAGDIDYILKLRVRDIADYDRIYQRLIKRIPDLADVTASFSMEEMKSTTALPRPA</sequence>
<evidence type="ECO:0000313" key="3">
    <source>
        <dbReference type="Proteomes" id="UP001231445"/>
    </source>
</evidence>
<dbReference type="RefSeq" id="WP_285976920.1">
    <property type="nucleotide sequence ID" value="NZ_CP127221.1"/>
</dbReference>
<dbReference type="SUPFAM" id="SSF54909">
    <property type="entry name" value="Dimeric alpha+beta barrel"/>
    <property type="match status" value="1"/>
</dbReference>
<organism evidence="2 3">
    <name type="scientific">Altererythrobacter rubellus</name>
    <dbReference type="NCBI Taxonomy" id="2173831"/>
    <lineage>
        <taxon>Bacteria</taxon>
        <taxon>Pseudomonadati</taxon>
        <taxon>Pseudomonadota</taxon>
        <taxon>Alphaproteobacteria</taxon>
        <taxon>Sphingomonadales</taxon>
        <taxon>Erythrobacteraceae</taxon>
        <taxon>Altererythrobacter</taxon>
    </lineage>
</organism>
<name>A0A9Y2B4F5_9SPHN</name>
<dbReference type="PANTHER" id="PTHR30154">
    <property type="entry name" value="LEUCINE-RESPONSIVE REGULATORY PROTEIN"/>
    <property type="match status" value="1"/>
</dbReference>
<dbReference type="InterPro" id="IPR019887">
    <property type="entry name" value="Tscrpt_reg_AsnC/Lrp_C"/>
</dbReference>
<evidence type="ECO:0000259" key="1">
    <source>
        <dbReference type="Pfam" id="PF01037"/>
    </source>
</evidence>
<dbReference type="EMBL" id="CP127221">
    <property type="protein sequence ID" value="WIW96617.1"/>
    <property type="molecule type" value="Genomic_DNA"/>
</dbReference>
<accession>A0A9Y2B4F5</accession>
<dbReference type="GO" id="GO:0043200">
    <property type="term" value="P:response to amino acid"/>
    <property type="evidence" value="ECO:0007669"/>
    <property type="project" value="TreeGrafter"/>
</dbReference>
<keyword evidence="3" id="KW-1185">Reference proteome</keyword>
<dbReference type="Pfam" id="PF01037">
    <property type="entry name" value="AsnC_trans_reg"/>
    <property type="match status" value="1"/>
</dbReference>
<dbReference type="Gene3D" id="3.30.70.920">
    <property type="match status" value="1"/>
</dbReference>
<dbReference type="InterPro" id="IPR019888">
    <property type="entry name" value="Tscrpt_reg_AsnC-like"/>
</dbReference>
<dbReference type="AlphaFoldDB" id="A0A9Y2B4F5"/>
<evidence type="ECO:0000313" key="2">
    <source>
        <dbReference type="EMBL" id="WIW96617.1"/>
    </source>
</evidence>
<dbReference type="GO" id="GO:0043565">
    <property type="term" value="F:sequence-specific DNA binding"/>
    <property type="evidence" value="ECO:0007669"/>
    <property type="project" value="TreeGrafter"/>
</dbReference>
<dbReference type="GO" id="GO:0005829">
    <property type="term" value="C:cytosol"/>
    <property type="evidence" value="ECO:0007669"/>
    <property type="project" value="TreeGrafter"/>
</dbReference>
<dbReference type="KEGG" id="arue:QQX03_00580"/>
<dbReference type="InterPro" id="IPR011008">
    <property type="entry name" value="Dimeric_a/b-barrel"/>
</dbReference>
<protein>
    <submittedName>
        <fullName evidence="2">Lrp/AsnC family transcriptional regulator</fullName>
    </submittedName>
</protein>
<feature type="domain" description="Transcription regulator AsnC/Lrp ligand binding" evidence="1">
    <location>
        <begin position="28"/>
        <end position="102"/>
    </location>
</feature>
<proteinExistence type="predicted"/>
<dbReference type="Proteomes" id="UP001231445">
    <property type="component" value="Chromosome"/>
</dbReference>
<dbReference type="PANTHER" id="PTHR30154:SF17">
    <property type="entry name" value="DNA-BINDING TRANSCRIPTIONAL ACTIVATOR DECR"/>
    <property type="match status" value="1"/>
</dbReference>
<gene>
    <name evidence="2" type="ORF">QQX03_00580</name>
</gene>
<reference evidence="2 3" key="1">
    <citation type="submission" date="2023-06" db="EMBL/GenBank/DDBJ databases">
        <title>Altererythrobacter rubellus NBRC 112769 genome.</title>
        <authorList>
            <person name="Zhang K."/>
        </authorList>
    </citation>
    <scope>NUCLEOTIDE SEQUENCE [LARGE SCALE GENOMIC DNA]</scope>
    <source>
        <strain evidence="2 3">NBRC 112769</strain>
    </source>
</reference>
<dbReference type="SMART" id="SM00344">
    <property type="entry name" value="HTH_ASNC"/>
    <property type="match status" value="1"/>
</dbReference>